<dbReference type="EMBL" id="CP043494">
    <property type="protein sequence ID" value="WNG49155.1"/>
    <property type="molecule type" value="Genomic_DNA"/>
</dbReference>
<dbReference type="RefSeq" id="WP_395806828.1">
    <property type="nucleotide sequence ID" value="NZ_CP043494.1"/>
</dbReference>
<evidence type="ECO:0000313" key="2">
    <source>
        <dbReference type="Proteomes" id="UP001611383"/>
    </source>
</evidence>
<dbReference type="InterPro" id="IPR010144">
    <property type="entry name" value="CRISPR-assoc_prot_Csd1-typ"/>
</dbReference>
<sequence length="576" mass="64269">MMLQALYTLAREQGWLEDPDYEEHAVHFLLRVDDEGRPLSLESTVDEQGRAKALRIPRLPRRTSGVSAGLLVDNAKYILGLGDPEKEKPERLKQCMESFQERVAEVEQATGDAGVRAVLRFLEARDQWLPRLLAWRPREEWGGDEYIAFIYAPDEVRCVHDREPVRAWWRTAREQEEQQGEAASVRCLVTGELAPPARLHPAVKNVPGGQSSGTSLVSFNEEAFCSHGLEQGSNAPVSRAAAEGYTTALNWLLARAEGRRYRRGVGLGNGAVTVFWTRTETGFEDVLASLFEAPDAQRAVELATSPLRGLEPSDLDTTPFYAVTLSGNNARLVIRDWLEATVGDIKRNVLRYFADLKLAGDADQPIPLWMLLKAVDPPGRSELPPLLGTRLLSAALRGHPFPRELLAAALQRLRVPPRDGDPVWNLRARVSLIKATLSRLPRSGLPSLEVSMSLDEKNTAVPYLLGRLFAVLERLQYTAQGQTNTTLRDRYFGSAMAHPAVVFPQLLRLSNHHASKADEKGRWLEQLKDQICAGLPARPFPTTLGLEEQGLFAVGYYHQRHRFFEKRTADSEPASA</sequence>
<evidence type="ECO:0000313" key="1">
    <source>
        <dbReference type="EMBL" id="WNG49155.1"/>
    </source>
</evidence>
<gene>
    <name evidence="1" type="primary">cas8c</name>
    <name evidence="1" type="ORF">F0U60_37350</name>
</gene>
<protein>
    <submittedName>
        <fullName evidence="1">Type I-C CRISPR-associated protein Cas8c/Csd1</fullName>
    </submittedName>
</protein>
<dbReference type="Proteomes" id="UP001611383">
    <property type="component" value="Chromosome"/>
</dbReference>
<keyword evidence="2" id="KW-1185">Reference proteome</keyword>
<name>A0ABY9X192_9BACT</name>
<organism evidence="1 2">
    <name type="scientific">Archangium minus</name>
    <dbReference type="NCBI Taxonomy" id="83450"/>
    <lineage>
        <taxon>Bacteria</taxon>
        <taxon>Pseudomonadati</taxon>
        <taxon>Myxococcota</taxon>
        <taxon>Myxococcia</taxon>
        <taxon>Myxococcales</taxon>
        <taxon>Cystobacterineae</taxon>
        <taxon>Archangiaceae</taxon>
        <taxon>Archangium</taxon>
    </lineage>
</organism>
<dbReference type="Pfam" id="PF09709">
    <property type="entry name" value="Cas_Csd1"/>
    <property type="match status" value="1"/>
</dbReference>
<proteinExistence type="predicted"/>
<reference evidence="1 2" key="1">
    <citation type="submission" date="2019-08" db="EMBL/GenBank/DDBJ databases">
        <title>Archangium and Cystobacter genomes.</title>
        <authorList>
            <person name="Chen I.-C.K."/>
            <person name="Wielgoss S."/>
        </authorList>
    </citation>
    <scope>NUCLEOTIDE SEQUENCE [LARGE SCALE GENOMIC DNA]</scope>
    <source>
        <strain evidence="1 2">Cbm 6</strain>
    </source>
</reference>
<dbReference type="CDD" id="cd09757">
    <property type="entry name" value="Cas8c_I-C"/>
    <property type="match status" value="1"/>
</dbReference>
<dbReference type="NCBIfam" id="TIGR01863">
    <property type="entry name" value="cas_Csd1"/>
    <property type="match status" value="1"/>
</dbReference>
<accession>A0ABY9X192</accession>